<dbReference type="Proteomes" id="UP001268542">
    <property type="component" value="Unassembled WGS sequence"/>
</dbReference>
<comment type="caution">
    <text evidence="1">The sequence shown here is derived from an EMBL/GenBank/DDBJ whole genome shotgun (WGS) entry which is preliminary data.</text>
</comment>
<dbReference type="RefSeq" id="WP_315733793.1">
    <property type="nucleotide sequence ID" value="NZ_JAVYII010000006.1"/>
</dbReference>
<protein>
    <submittedName>
        <fullName evidence="1">Uncharacterized protein</fullName>
    </submittedName>
</protein>
<evidence type="ECO:0000313" key="2">
    <source>
        <dbReference type="Proteomes" id="UP001268542"/>
    </source>
</evidence>
<sequence length="273" mass="29983">MHETDLSLDAVRDGAGHLRRDGVVVGAVASVVRPRWTWGLPPRREEIVELHVDLDGEPRQVVRARGPQWPGVAEALAGRLSLPNGGQLDVAWLEGPERYALWRRLLPDAEEEWTCCLVEPVDDTETSARAEAARAVLDLVRPELTTAMVDAYADDDLPAEVAAAQEAIRARSTRTGGNAYMGLELDPGDEADWRLLRTYAPWSIRADLDGPDGAVCGMADGTQGLWAYVRSREVEGFAAAIAPRGDAYGCGVRRARPRRLRNRLRDRNGQTTT</sequence>
<reference evidence="1 2" key="1">
    <citation type="submission" date="2023-08" db="EMBL/GenBank/DDBJ databases">
        <title>Nocardioides seae sp. nov., a bacterium isolated from a soil.</title>
        <authorList>
            <person name="Wang X."/>
        </authorList>
    </citation>
    <scope>NUCLEOTIDE SEQUENCE [LARGE SCALE GENOMIC DNA]</scope>
    <source>
        <strain evidence="1 2">YZH12</strain>
    </source>
</reference>
<accession>A0ABU3PYB8</accession>
<evidence type="ECO:0000313" key="1">
    <source>
        <dbReference type="EMBL" id="MDT9594243.1"/>
    </source>
</evidence>
<organism evidence="1 2">
    <name type="scientific">Nocardioides imazamoxiresistens</name>
    <dbReference type="NCBI Taxonomy" id="3231893"/>
    <lineage>
        <taxon>Bacteria</taxon>
        <taxon>Bacillati</taxon>
        <taxon>Actinomycetota</taxon>
        <taxon>Actinomycetes</taxon>
        <taxon>Propionibacteriales</taxon>
        <taxon>Nocardioidaceae</taxon>
        <taxon>Nocardioides</taxon>
    </lineage>
</organism>
<name>A0ABU3PYB8_9ACTN</name>
<proteinExistence type="predicted"/>
<keyword evidence="2" id="KW-1185">Reference proteome</keyword>
<dbReference type="EMBL" id="JAVYII010000006">
    <property type="protein sequence ID" value="MDT9594243.1"/>
    <property type="molecule type" value="Genomic_DNA"/>
</dbReference>
<gene>
    <name evidence="1" type="ORF">RDV89_14260</name>
</gene>